<feature type="domain" description="ABC transporter" evidence="6">
    <location>
        <begin position="2"/>
        <end position="252"/>
    </location>
</feature>
<dbReference type="SUPFAM" id="SSF52540">
    <property type="entry name" value="P-loop containing nucleoside triphosphate hydrolases"/>
    <property type="match status" value="2"/>
</dbReference>
<keyword evidence="1" id="KW-0677">Repeat</keyword>
<evidence type="ECO:0000313" key="7">
    <source>
        <dbReference type="EMBL" id="VGO16079.1"/>
    </source>
</evidence>
<evidence type="ECO:0000256" key="2">
    <source>
        <dbReference type="ARBA" id="ARBA00022741"/>
    </source>
</evidence>
<organism evidence="7 8">
    <name type="scientific">Pontiella desulfatans</name>
    <dbReference type="NCBI Taxonomy" id="2750659"/>
    <lineage>
        <taxon>Bacteria</taxon>
        <taxon>Pseudomonadati</taxon>
        <taxon>Kiritimatiellota</taxon>
        <taxon>Kiritimatiellia</taxon>
        <taxon>Kiritimatiellales</taxon>
        <taxon>Pontiellaceae</taxon>
        <taxon>Pontiella</taxon>
    </lineage>
</organism>
<dbReference type="InterPro" id="IPR051309">
    <property type="entry name" value="ABCF_ATPase"/>
</dbReference>
<dbReference type="GO" id="GO:0005524">
    <property type="term" value="F:ATP binding"/>
    <property type="evidence" value="ECO:0007669"/>
    <property type="project" value="UniProtKB-KW"/>
</dbReference>
<accession>A0A6C2U875</accession>
<dbReference type="PANTHER" id="PTHR42855">
    <property type="entry name" value="ABC TRANSPORTER ATP-BINDING SUBUNIT"/>
    <property type="match status" value="1"/>
</dbReference>
<dbReference type="InterPro" id="IPR003593">
    <property type="entry name" value="AAA+_ATPase"/>
</dbReference>
<reference evidence="7 8" key="1">
    <citation type="submission" date="2019-04" db="EMBL/GenBank/DDBJ databases">
        <authorList>
            <person name="Van Vliet M D."/>
        </authorList>
    </citation>
    <scope>NUCLEOTIDE SEQUENCE [LARGE SCALE GENOMIC DNA]</scope>
    <source>
        <strain evidence="7 8">F1</strain>
    </source>
</reference>
<protein>
    <recommendedName>
        <fullName evidence="5">Probable ATP-binding protein YbiT</fullName>
    </recommendedName>
</protein>
<dbReference type="InterPro" id="IPR003439">
    <property type="entry name" value="ABC_transporter-like_ATP-bd"/>
</dbReference>
<evidence type="ECO:0000256" key="4">
    <source>
        <dbReference type="ARBA" id="ARBA00061551"/>
    </source>
</evidence>
<keyword evidence="3 7" id="KW-0067">ATP-binding</keyword>
<dbReference type="InterPro" id="IPR032781">
    <property type="entry name" value="ABC_tran_Xtn"/>
</dbReference>
<keyword evidence="8" id="KW-1185">Reference proteome</keyword>
<dbReference type="AlphaFoldDB" id="A0A6C2U875"/>
<evidence type="ECO:0000259" key="6">
    <source>
        <dbReference type="PROSITE" id="PS50893"/>
    </source>
</evidence>
<dbReference type="CDD" id="cd03221">
    <property type="entry name" value="ABCF_EF-3"/>
    <property type="match status" value="2"/>
</dbReference>
<evidence type="ECO:0000313" key="8">
    <source>
        <dbReference type="Proteomes" id="UP000366872"/>
    </source>
</evidence>
<dbReference type="RefSeq" id="WP_136081631.1">
    <property type="nucleotide sequence ID" value="NZ_CAAHFG010000003.1"/>
</dbReference>
<evidence type="ECO:0000256" key="5">
    <source>
        <dbReference type="ARBA" id="ARBA00074044"/>
    </source>
</evidence>
<dbReference type="PROSITE" id="PS50893">
    <property type="entry name" value="ABC_TRANSPORTER_2"/>
    <property type="match status" value="2"/>
</dbReference>
<feature type="domain" description="ABC transporter" evidence="6">
    <location>
        <begin position="313"/>
        <end position="531"/>
    </location>
</feature>
<sequence length="531" mass="59342">MISTSKITMRFGQTTLFEDVSVKFTPGNRYGLIGANGSGKSTFMKILTGQQDQTEGEVAIGHGCTLGYLRQDHSAFDKHSIIDTVYMGNPVLWKLHCEREYLYSKDELTDEENDRCGHIEEEFGDAGGYTMEAEAATLLIGLGFTEDLFAQGMTVLQGGFKLRVLLAQVLFGQPDILLLDEPTNHLDMESIEWLVELLKRYNGTLITISHDRFFLNQVCTHIADLDYHEIRMFPGNYDDFTIASLDARDLQEKANKKVEKQAQELKAFISRFSSNASKAKQATSRKKTLDKLEITKFKPSSRVSPFIRFNPKKRLGDKVLKAKGVSKSYDEEIFSNFSCTIGPEERVAIIGKNGIGKTTLLNILCNQLKADTGKVIPGETVELSIFPQDTSALLDADVSALDWLSRYAEPGTSEVELRSFMGRMLFRGEDCWKKVGVLSGGEKARLIISKMTMEGGNVLALDEPTNHLDLESIEALNFGLSLFPNTLLFVSHDHRFIATLATRILEVTEDGIIDYPGTLDDYEAMKKSRKA</sequence>
<dbReference type="SMART" id="SM00382">
    <property type="entry name" value="AAA"/>
    <property type="match status" value="2"/>
</dbReference>
<dbReference type="PANTHER" id="PTHR42855:SF2">
    <property type="entry name" value="DRUG RESISTANCE ABC TRANSPORTER,ATP-BINDING PROTEIN"/>
    <property type="match status" value="1"/>
</dbReference>
<evidence type="ECO:0000256" key="3">
    <source>
        <dbReference type="ARBA" id="ARBA00022840"/>
    </source>
</evidence>
<keyword evidence="2" id="KW-0547">Nucleotide-binding</keyword>
<dbReference type="FunFam" id="3.40.50.300:FF:000011">
    <property type="entry name" value="Putative ABC transporter ATP-binding component"/>
    <property type="match status" value="1"/>
</dbReference>
<dbReference type="Proteomes" id="UP000366872">
    <property type="component" value="Unassembled WGS sequence"/>
</dbReference>
<dbReference type="PROSITE" id="PS00211">
    <property type="entry name" value="ABC_TRANSPORTER_1"/>
    <property type="match status" value="1"/>
</dbReference>
<comment type="similarity">
    <text evidence="4">Belongs to the ABC transporter superfamily. ABCF family. YbiT subfamily.</text>
</comment>
<dbReference type="EMBL" id="CAAHFG010000003">
    <property type="protein sequence ID" value="VGO16079.1"/>
    <property type="molecule type" value="Genomic_DNA"/>
</dbReference>
<dbReference type="Gene3D" id="3.40.50.300">
    <property type="entry name" value="P-loop containing nucleotide triphosphate hydrolases"/>
    <property type="match status" value="2"/>
</dbReference>
<dbReference type="FunFam" id="3.40.50.300:FF:000070">
    <property type="entry name" value="Putative ABC transporter ATP-binding component"/>
    <property type="match status" value="1"/>
</dbReference>
<dbReference type="InterPro" id="IPR027417">
    <property type="entry name" value="P-loop_NTPase"/>
</dbReference>
<dbReference type="InterPro" id="IPR017871">
    <property type="entry name" value="ABC_transporter-like_CS"/>
</dbReference>
<evidence type="ECO:0000256" key="1">
    <source>
        <dbReference type="ARBA" id="ARBA00022737"/>
    </source>
</evidence>
<name>A0A6C2U875_PONDE</name>
<dbReference type="Pfam" id="PF12848">
    <property type="entry name" value="ABC_tran_Xtn"/>
    <property type="match status" value="1"/>
</dbReference>
<dbReference type="GO" id="GO:0016887">
    <property type="term" value="F:ATP hydrolysis activity"/>
    <property type="evidence" value="ECO:0007669"/>
    <property type="project" value="InterPro"/>
</dbReference>
<gene>
    <name evidence="7" type="primary">ybiT</name>
    <name evidence="7" type="ORF">PDESU_04669</name>
</gene>
<dbReference type="Pfam" id="PF00005">
    <property type="entry name" value="ABC_tran"/>
    <property type="match status" value="2"/>
</dbReference>
<proteinExistence type="inferred from homology"/>